<keyword evidence="2" id="KW-0732">Signal</keyword>
<evidence type="ECO:0000256" key="1">
    <source>
        <dbReference type="SAM" id="MobiDB-lite"/>
    </source>
</evidence>
<organism evidence="3 4">
    <name type="scientific">Streptacidiphilus cavernicola</name>
    <dbReference type="NCBI Taxonomy" id="3342716"/>
    <lineage>
        <taxon>Bacteria</taxon>
        <taxon>Bacillati</taxon>
        <taxon>Actinomycetota</taxon>
        <taxon>Actinomycetes</taxon>
        <taxon>Kitasatosporales</taxon>
        <taxon>Streptomycetaceae</taxon>
        <taxon>Streptacidiphilus</taxon>
    </lineage>
</organism>
<dbReference type="EMBL" id="JBHEZZ010000045">
    <property type="protein sequence ID" value="MFC1407419.1"/>
    <property type="molecule type" value="Genomic_DNA"/>
</dbReference>
<comment type="caution">
    <text evidence="3">The sequence shown here is derived from an EMBL/GenBank/DDBJ whole genome shotgun (WGS) entry which is preliminary data.</text>
</comment>
<gene>
    <name evidence="3" type="ORF">ACEZDJ_39690</name>
</gene>
<reference evidence="3 4" key="1">
    <citation type="submission" date="2024-09" db="EMBL/GenBank/DDBJ databases">
        <authorList>
            <person name="Lee S.D."/>
        </authorList>
    </citation>
    <scope>NUCLEOTIDE SEQUENCE [LARGE SCALE GENOMIC DNA]</scope>
    <source>
        <strain evidence="3 4">N1-5</strain>
    </source>
</reference>
<evidence type="ECO:0000313" key="4">
    <source>
        <dbReference type="Proteomes" id="UP001592528"/>
    </source>
</evidence>
<dbReference type="Proteomes" id="UP001592528">
    <property type="component" value="Unassembled WGS sequence"/>
</dbReference>
<feature type="chain" id="PRO_5046870181" evidence="2">
    <location>
        <begin position="19"/>
        <end position="176"/>
    </location>
</feature>
<sequence>MAAAVLAALLSMGAGACAHQGTADGSTDGGSRGGHYRTRHPSQLDPVVRRLAPYLERHFAGSYTTLVIDSPHNRLLVYRIPDAALDAAAHSVAGRTRLLFVDSRYSYGHQHELMDRIGADLGYWRRQGIRVTSWTASNGVRCAVLVSTARGTGADQRAFDARYGTGAVAISRGGPA</sequence>
<dbReference type="RefSeq" id="WP_030265712.1">
    <property type="nucleotide sequence ID" value="NZ_JBHEZZ010000045.1"/>
</dbReference>
<accession>A0ABV6V121</accession>
<protein>
    <submittedName>
        <fullName evidence="3">Uncharacterized protein</fullName>
    </submittedName>
</protein>
<evidence type="ECO:0000256" key="2">
    <source>
        <dbReference type="SAM" id="SignalP"/>
    </source>
</evidence>
<keyword evidence="4" id="KW-1185">Reference proteome</keyword>
<proteinExistence type="predicted"/>
<feature type="region of interest" description="Disordered" evidence="1">
    <location>
        <begin position="20"/>
        <end position="40"/>
    </location>
</feature>
<name>A0ABV6V121_9ACTN</name>
<evidence type="ECO:0000313" key="3">
    <source>
        <dbReference type="EMBL" id="MFC1407419.1"/>
    </source>
</evidence>
<feature type="signal peptide" evidence="2">
    <location>
        <begin position="1"/>
        <end position="18"/>
    </location>
</feature>